<evidence type="ECO:0000313" key="3">
    <source>
        <dbReference type="Proteomes" id="UP001597101"/>
    </source>
</evidence>
<dbReference type="Proteomes" id="UP001597101">
    <property type="component" value="Unassembled WGS sequence"/>
</dbReference>
<dbReference type="Gene3D" id="3.40.630.30">
    <property type="match status" value="1"/>
</dbReference>
<dbReference type="SUPFAM" id="SSF55729">
    <property type="entry name" value="Acyl-CoA N-acyltransferases (Nat)"/>
    <property type="match status" value="1"/>
</dbReference>
<dbReference type="GO" id="GO:0016746">
    <property type="term" value="F:acyltransferase activity"/>
    <property type="evidence" value="ECO:0007669"/>
    <property type="project" value="UniProtKB-KW"/>
</dbReference>
<comment type="caution">
    <text evidence="2">The sequence shown here is derived from an EMBL/GenBank/DDBJ whole genome shotgun (WGS) entry which is preliminary data.</text>
</comment>
<proteinExistence type="predicted"/>
<dbReference type="PANTHER" id="PTHR43792">
    <property type="entry name" value="GNAT FAMILY, PUTATIVE (AFU_ORTHOLOGUE AFUA_3G00765)-RELATED-RELATED"/>
    <property type="match status" value="1"/>
</dbReference>
<keyword evidence="2" id="KW-0012">Acyltransferase</keyword>
<keyword evidence="2" id="KW-0808">Transferase</keyword>
<dbReference type="EMBL" id="JBHTJV010000002">
    <property type="protein sequence ID" value="MFD0915033.1"/>
    <property type="molecule type" value="Genomic_DNA"/>
</dbReference>
<dbReference type="Pfam" id="PF13302">
    <property type="entry name" value="Acetyltransf_3"/>
    <property type="match status" value="1"/>
</dbReference>
<evidence type="ECO:0000259" key="1">
    <source>
        <dbReference type="Pfam" id="PF13302"/>
    </source>
</evidence>
<dbReference type="PANTHER" id="PTHR43792:SF1">
    <property type="entry name" value="N-ACETYLTRANSFERASE DOMAIN-CONTAINING PROTEIN"/>
    <property type="match status" value="1"/>
</dbReference>
<feature type="domain" description="N-acetyltransferase" evidence="1">
    <location>
        <begin position="11"/>
        <end position="147"/>
    </location>
</feature>
<organism evidence="2 3">
    <name type="scientific">Pseudahrensia aquimaris</name>
    <dbReference type="NCBI Taxonomy" id="744461"/>
    <lineage>
        <taxon>Bacteria</taxon>
        <taxon>Pseudomonadati</taxon>
        <taxon>Pseudomonadota</taxon>
        <taxon>Alphaproteobacteria</taxon>
        <taxon>Hyphomicrobiales</taxon>
        <taxon>Ahrensiaceae</taxon>
        <taxon>Pseudahrensia</taxon>
    </lineage>
</organism>
<dbReference type="EC" id="2.3.-.-" evidence="2"/>
<keyword evidence="3" id="KW-1185">Reference proteome</keyword>
<dbReference type="RefSeq" id="WP_377210884.1">
    <property type="nucleotide sequence ID" value="NZ_JBHTJV010000002.1"/>
</dbReference>
<reference evidence="3" key="1">
    <citation type="journal article" date="2019" name="Int. J. Syst. Evol. Microbiol.">
        <title>The Global Catalogue of Microorganisms (GCM) 10K type strain sequencing project: providing services to taxonomists for standard genome sequencing and annotation.</title>
        <authorList>
            <consortium name="The Broad Institute Genomics Platform"/>
            <consortium name="The Broad Institute Genome Sequencing Center for Infectious Disease"/>
            <person name="Wu L."/>
            <person name="Ma J."/>
        </authorList>
    </citation>
    <scope>NUCLEOTIDE SEQUENCE [LARGE SCALE GENOMIC DNA]</scope>
    <source>
        <strain evidence="3">CCUG 60023</strain>
    </source>
</reference>
<accession>A0ABW3FC46</accession>
<evidence type="ECO:0000313" key="2">
    <source>
        <dbReference type="EMBL" id="MFD0915033.1"/>
    </source>
</evidence>
<protein>
    <submittedName>
        <fullName evidence="2">GNAT family N-acetyltransferase</fullName>
        <ecNumber evidence="2">2.3.-.-</ecNumber>
    </submittedName>
</protein>
<name>A0ABW3FC46_9HYPH</name>
<dbReference type="InterPro" id="IPR051531">
    <property type="entry name" value="N-acetyltransferase"/>
</dbReference>
<sequence>MTAFPTLETERLVLRGWREKDLKAIVEVFSDAQHARYIGGKLSEETCWRMMAKFIGHQALRGFSLYAVEEKKSNICIGWAGPWCPKGWPENEIGYTLVPSATGQGYAREAAGRALQHAYNDLGWTTAISLIDSHNEGSKTVARSLGAIHDGDATVHGEERFDAQVWRHLPPDAFRKRMEGSLH</sequence>
<dbReference type="InterPro" id="IPR000182">
    <property type="entry name" value="GNAT_dom"/>
</dbReference>
<dbReference type="InterPro" id="IPR016181">
    <property type="entry name" value="Acyl_CoA_acyltransferase"/>
</dbReference>
<gene>
    <name evidence="2" type="ORF">ACFQ14_01280</name>
</gene>